<evidence type="ECO:0000256" key="3">
    <source>
        <dbReference type="ARBA" id="ARBA00022989"/>
    </source>
</evidence>
<proteinExistence type="predicted"/>
<dbReference type="AlphaFoldDB" id="A0AAR2IPY7"/>
<evidence type="ECO:0000256" key="7">
    <source>
        <dbReference type="SAM" id="SignalP"/>
    </source>
</evidence>
<feature type="signal peptide" evidence="7">
    <location>
        <begin position="1"/>
        <end position="20"/>
    </location>
</feature>
<protein>
    <recommendedName>
        <fullName evidence="12">Adhesion G protein-coupled receptor G3</fullName>
    </recommendedName>
</protein>
<evidence type="ECO:0000256" key="6">
    <source>
        <dbReference type="SAM" id="Phobius"/>
    </source>
</evidence>
<evidence type="ECO:0000256" key="4">
    <source>
        <dbReference type="ARBA" id="ARBA00023136"/>
    </source>
</evidence>
<keyword evidence="7" id="KW-0732">Signal</keyword>
<dbReference type="GO" id="GO:0005886">
    <property type="term" value="C:plasma membrane"/>
    <property type="evidence" value="ECO:0007669"/>
    <property type="project" value="TreeGrafter"/>
</dbReference>
<keyword evidence="2 6" id="KW-0812">Transmembrane</keyword>
<feature type="domain" description="G-protein coupled receptors family 2 profile 2" evidence="9">
    <location>
        <begin position="222"/>
        <end position="484"/>
    </location>
</feature>
<dbReference type="Pfam" id="PF01825">
    <property type="entry name" value="GPS"/>
    <property type="match status" value="1"/>
</dbReference>
<feature type="transmembrane region" description="Helical" evidence="6">
    <location>
        <begin position="258"/>
        <end position="280"/>
    </location>
</feature>
<feature type="transmembrane region" description="Helical" evidence="6">
    <location>
        <begin position="463"/>
        <end position="483"/>
    </location>
</feature>
<dbReference type="InterPro" id="IPR046338">
    <property type="entry name" value="GAIN_dom_sf"/>
</dbReference>
<sequence>MRPSLLPFFIFFSVIPVEEGSFENVSSQCHKVLNDCMEMHSSTIPQCLETKMRNCRRRRTRINTPGLYMKTVSPSSEARVDTEYGHVIYIPSEAVQKSSDEQLKTSGRQVDLTVSILNPSLFEAHSNEGSPHEQILGVWLGKQDVHNLSDPIRIVFVNANQNGTGKCVFWKLSNNSEQGNWSTDGCKTTQNNTDFICECNHLSFFAMLISPDVPDPAHVQRLVYISYIGSSLSVVFTIIIIVLFLCHRKSKADHSVIIHMQLTGSLLLLHLFFLASSIWSKTEWVFCQSLGLMLHWALLATFTWTAIEGFHLYLLLVQVFNIYIRRYLLKLSLVGWGLPTITVMICRVVGAYGKYTITKNSSDIIVAMDLCWFKTENENSIHRAMRYVTVNGYLGLALLFNVIILAVMVVKMRQLRARSVQSRGRVRRKWKDLATILGLSCVLGLPWGLAFTIYGPLSLAGTYLFNILNAFQGVLMFLWLLSITCKSIQEEQKSTKDFTQSHLSS</sequence>
<feature type="transmembrane region" description="Helical" evidence="6">
    <location>
        <begin position="224"/>
        <end position="246"/>
    </location>
</feature>
<dbReference type="PROSITE" id="PS50221">
    <property type="entry name" value="GAIN_B"/>
    <property type="match status" value="1"/>
</dbReference>
<dbReference type="SMART" id="SM00303">
    <property type="entry name" value="GPS"/>
    <property type="match status" value="1"/>
</dbReference>
<keyword evidence="11" id="KW-1185">Reference proteome</keyword>
<dbReference type="GO" id="GO:0007166">
    <property type="term" value="P:cell surface receptor signaling pathway"/>
    <property type="evidence" value="ECO:0007669"/>
    <property type="project" value="InterPro"/>
</dbReference>
<evidence type="ECO:0000313" key="10">
    <source>
        <dbReference type="Ensembl" id="ENSPNAP00000041783.1"/>
    </source>
</evidence>
<dbReference type="InterPro" id="IPR017981">
    <property type="entry name" value="GPCR_2-like_7TM"/>
</dbReference>
<name>A0AAR2IPY7_PYGNA</name>
<keyword evidence="4 6" id="KW-0472">Membrane</keyword>
<feature type="chain" id="PRO_5044712487" description="Adhesion G protein-coupled receptor G3" evidence="7">
    <location>
        <begin position="21"/>
        <end position="505"/>
    </location>
</feature>
<keyword evidence="3 6" id="KW-1133">Transmembrane helix</keyword>
<evidence type="ECO:0000313" key="11">
    <source>
        <dbReference type="Proteomes" id="UP001501920"/>
    </source>
</evidence>
<dbReference type="GO" id="GO:0004930">
    <property type="term" value="F:G protein-coupled receptor activity"/>
    <property type="evidence" value="ECO:0007669"/>
    <property type="project" value="InterPro"/>
</dbReference>
<dbReference type="GO" id="GO:0007189">
    <property type="term" value="P:adenylate cyclase-activating G protein-coupled receptor signaling pathway"/>
    <property type="evidence" value="ECO:0007669"/>
    <property type="project" value="TreeGrafter"/>
</dbReference>
<dbReference type="Ensembl" id="ENSPNAT00000049856.1">
    <property type="protein sequence ID" value="ENSPNAP00000044218.1"/>
    <property type="gene ID" value="ENSPNAG00000022356.2"/>
</dbReference>
<evidence type="ECO:0000259" key="8">
    <source>
        <dbReference type="PROSITE" id="PS50221"/>
    </source>
</evidence>
<feature type="transmembrane region" description="Helical" evidence="6">
    <location>
        <begin position="433"/>
        <end position="457"/>
    </location>
</feature>
<reference evidence="10" key="2">
    <citation type="submission" date="2025-05" db="UniProtKB">
        <authorList>
            <consortium name="Ensembl"/>
        </authorList>
    </citation>
    <scope>IDENTIFICATION</scope>
</reference>
<reference evidence="10 11" key="1">
    <citation type="submission" date="2020-10" db="EMBL/GenBank/DDBJ databases">
        <title>Pygocentrus nattereri (red-bellied piranha) genome, fPygNat1, primary haplotype.</title>
        <authorList>
            <person name="Myers G."/>
            <person name="Meyer A."/>
            <person name="Karagic N."/>
            <person name="Pippel M."/>
            <person name="Winkler S."/>
            <person name="Tracey A."/>
            <person name="Wood J."/>
            <person name="Formenti G."/>
            <person name="Howe K."/>
            <person name="Fedrigo O."/>
            <person name="Jarvis E.D."/>
        </authorList>
    </citation>
    <scope>NUCLEOTIDE SEQUENCE [LARGE SCALE GENOMIC DNA]</scope>
</reference>
<dbReference type="PANTHER" id="PTHR12011">
    <property type="entry name" value="ADHESION G-PROTEIN COUPLED RECEPTOR"/>
    <property type="match status" value="1"/>
</dbReference>
<dbReference type="InterPro" id="IPR000832">
    <property type="entry name" value="GPCR_2_secretin-like"/>
</dbReference>
<comment type="subcellular location">
    <subcellularLocation>
        <location evidence="1">Membrane</location>
        <topology evidence="1">Multi-pass membrane protein</topology>
    </subcellularLocation>
</comment>
<feature type="transmembrane region" description="Helical" evidence="6">
    <location>
        <begin position="328"/>
        <end position="352"/>
    </location>
</feature>
<dbReference type="PRINTS" id="PR00249">
    <property type="entry name" value="GPCRSECRETIN"/>
</dbReference>
<feature type="transmembrane region" description="Helical" evidence="6">
    <location>
        <begin position="393"/>
        <end position="412"/>
    </location>
</feature>
<feature type="transmembrane region" description="Helical" evidence="6">
    <location>
        <begin position="292"/>
        <end position="316"/>
    </location>
</feature>
<gene>
    <name evidence="10" type="primary">ADGRG3</name>
</gene>
<evidence type="ECO:0000256" key="1">
    <source>
        <dbReference type="ARBA" id="ARBA00004141"/>
    </source>
</evidence>
<organism evidence="10 11">
    <name type="scientific">Pygocentrus nattereri</name>
    <name type="common">Red-bellied piranha</name>
    <dbReference type="NCBI Taxonomy" id="42514"/>
    <lineage>
        <taxon>Eukaryota</taxon>
        <taxon>Metazoa</taxon>
        <taxon>Chordata</taxon>
        <taxon>Craniata</taxon>
        <taxon>Vertebrata</taxon>
        <taxon>Euteleostomi</taxon>
        <taxon>Actinopterygii</taxon>
        <taxon>Neopterygii</taxon>
        <taxon>Teleostei</taxon>
        <taxon>Ostariophysi</taxon>
        <taxon>Characiformes</taxon>
        <taxon>Characoidei</taxon>
        <taxon>Pygocentrus</taxon>
    </lineage>
</organism>
<evidence type="ECO:0000256" key="5">
    <source>
        <dbReference type="ARBA" id="ARBA00023157"/>
    </source>
</evidence>
<dbReference type="Proteomes" id="UP001501920">
    <property type="component" value="Chromosome 15"/>
</dbReference>
<dbReference type="InterPro" id="IPR000203">
    <property type="entry name" value="GPS"/>
</dbReference>
<dbReference type="GeneTree" id="ENSGT00940000166567"/>
<evidence type="ECO:0008006" key="12">
    <source>
        <dbReference type="Google" id="ProtNLM"/>
    </source>
</evidence>
<feature type="domain" description="GAIN-B" evidence="8">
    <location>
        <begin position="61"/>
        <end position="215"/>
    </location>
</feature>
<keyword evidence="5" id="KW-1015">Disulfide bond</keyword>
<dbReference type="Ensembl" id="ENSPNAT00000065463.1">
    <property type="protein sequence ID" value="ENSPNAP00000041783.1"/>
    <property type="gene ID" value="ENSPNAG00000022356.2"/>
</dbReference>
<evidence type="ECO:0000259" key="9">
    <source>
        <dbReference type="PROSITE" id="PS50261"/>
    </source>
</evidence>
<dbReference type="Gene3D" id="1.20.1070.10">
    <property type="entry name" value="Rhodopsin 7-helix transmembrane proteins"/>
    <property type="match status" value="1"/>
</dbReference>
<dbReference type="Pfam" id="PF00002">
    <property type="entry name" value="7tm_2"/>
    <property type="match status" value="1"/>
</dbReference>
<accession>A0AAR2IPY7</accession>
<dbReference type="PROSITE" id="PS50261">
    <property type="entry name" value="G_PROTEIN_RECEP_F2_4"/>
    <property type="match status" value="1"/>
</dbReference>
<evidence type="ECO:0000256" key="2">
    <source>
        <dbReference type="ARBA" id="ARBA00022692"/>
    </source>
</evidence>
<dbReference type="Gene3D" id="2.60.220.50">
    <property type="match status" value="1"/>
</dbReference>
<dbReference type="PANTHER" id="PTHR12011:SF285">
    <property type="entry name" value="ADHESION G PROTEIN-COUPLED RECEPTOR G3"/>
    <property type="match status" value="1"/>
</dbReference>
<dbReference type="InterPro" id="IPR057244">
    <property type="entry name" value="GAIN_B"/>
</dbReference>
<dbReference type="Ensembl" id="ENSPNAT00000070421.1">
    <property type="protein sequence ID" value="ENSPNAP00000073706.1"/>
    <property type="gene ID" value="ENSPNAG00000022356.2"/>
</dbReference>